<dbReference type="EMBL" id="JAUHHV010000005">
    <property type="protein sequence ID" value="KAK1423019.1"/>
    <property type="molecule type" value="Genomic_DNA"/>
</dbReference>
<protein>
    <recommendedName>
        <fullName evidence="1">Reverse transcriptase zinc-binding domain-containing protein</fullName>
    </recommendedName>
</protein>
<dbReference type="AlphaFoldDB" id="A0AAD8NW60"/>
<evidence type="ECO:0000313" key="3">
    <source>
        <dbReference type="Proteomes" id="UP001229421"/>
    </source>
</evidence>
<dbReference type="Proteomes" id="UP001229421">
    <property type="component" value="Unassembled WGS sequence"/>
</dbReference>
<dbReference type="PANTHER" id="PTHR33116:SF78">
    <property type="entry name" value="OS12G0587133 PROTEIN"/>
    <property type="match status" value="1"/>
</dbReference>
<reference evidence="2" key="1">
    <citation type="journal article" date="2023" name="bioRxiv">
        <title>Improved chromosome-level genome assembly for marigold (Tagetes erecta).</title>
        <authorList>
            <person name="Jiang F."/>
            <person name="Yuan L."/>
            <person name="Wang S."/>
            <person name="Wang H."/>
            <person name="Xu D."/>
            <person name="Wang A."/>
            <person name="Fan W."/>
        </authorList>
    </citation>
    <scope>NUCLEOTIDE SEQUENCE</scope>
    <source>
        <strain evidence="2">WSJ</strain>
        <tissue evidence="2">Leaf</tissue>
    </source>
</reference>
<accession>A0AAD8NW60</accession>
<name>A0AAD8NW60_TARER</name>
<sequence>MFYSIQSFHDDCFHFNHLDYYSYHLNNLLCNILFNSILDTLEAKRRKFLWNNPDSGNGICWVSWDRVTTSIEAGGLGLTPLRDANVALLTKWWWRFKHEPNALWRRVIYAIHDTPRTWPILPHAKALAGTWNSIAKLENGISSTGISYSNLIKGVMGNGRQIRFWLDWWVDQKPLKDLFPNLYAIVKDKGCTIENSLIMWCAEQERIQTRVGLSIRHVQIDSTNCAICDVLPESANHLFCDYELISVIWALISTWIKVPPIYANFLLKVEEGHSRFVVMVWFCIKIYVKPFGVFDLYVDDDDLLSETYTSMKVVDLRSAVVMSPTLAAAVVGKPPSSICCFVGFLEKGGDDGVSMSPWRGIHCSHVVMLFDTL</sequence>
<feature type="domain" description="Reverse transcriptase zinc-binding" evidence="1">
    <location>
        <begin position="190"/>
        <end position="249"/>
    </location>
</feature>
<dbReference type="Pfam" id="PF13966">
    <property type="entry name" value="zf-RVT"/>
    <property type="match status" value="1"/>
</dbReference>
<comment type="caution">
    <text evidence="2">The sequence shown here is derived from an EMBL/GenBank/DDBJ whole genome shotgun (WGS) entry which is preliminary data.</text>
</comment>
<gene>
    <name evidence="2" type="ORF">QVD17_18312</name>
</gene>
<dbReference type="PANTHER" id="PTHR33116">
    <property type="entry name" value="REVERSE TRANSCRIPTASE ZINC-BINDING DOMAIN-CONTAINING PROTEIN-RELATED-RELATED"/>
    <property type="match status" value="1"/>
</dbReference>
<proteinExistence type="predicted"/>
<organism evidence="2 3">
    <name type="scientific">Tagetes erecta</name>
    <name type="common">African marigold</name>
    <dbReference type="NCBI Taxonomy" id="13708"/>
    <lineage>
        <taxon>Eukaryota</taxon>
        <taxon>Viridiplantae</taxon>
        <taxon>Streptophyta</taxon>
        <taxon>Embryophyta</taxon>
        <taxon>Tracheophyta</taxon>
        <taxon>Spermatophyta</taxon>
        <taxon>Magnoliopsida</taxon>
        <taxon>eudicotyledons</taxon>
        <taxon>Gunneridae</taxon>
        <taxon>Pentapetalae</taxon>
        <taxon>asterids</taxon>
        <taxon>campanulids</taxon>
        <taxon>Asterales</taxon>
        <taxon>Asteraceae</taxon>
        <taxon>Asteroideae</taxon>
        <taxon>Heliantheae alliance</taxon>
        <taxon>Tageteae</taxon>
        <taxon>Tagetes</taxon>
    </lineage>
</organism>
<keyword evidence="3" id="KW-1185">Reference proteome</keyword>
<dbReference type="InterPro" id="IPR026960">
    <property type="entry name" value="RVT-Znf"/>
</dbReference>
<evidence type="ECO:0000313" key="2">
    <source>
        <dbReference type="EMBL" id="KAK1423019.1"/>
    </source>
</evidence>
<evidence type="ECO:0000259" key="1">
    <source>
        <dbReference type="Pfam" id="PF13966"/>
    </source>
</evidence>